<accession>A0A1Q2CQM5</accession>
<dbReference type="GO" id="GO:0005829">
    <property type="term" value="C:cytosol"/>
    <property type="evidence" value="ECO:0007669"/>
    <property type="project" value="TreeGrafter"/>
</dbReference>
<dbReference type="InterPro" id="IPR011048">
    <property type="entry name" value="Haem_d1_sf"/>
</dbReference>
<dbReference type="Pfam" id="PF10282">
    <property type="entry name" value="Lactonase"/>
    <property type="match status" value="1"/>
</dbReference>
<dbReference type="EMBL" id="CP019606">
    <property type="protein sequence ID" value="AQP48411.1"/>
    <property type="molecule type" value="Genomic_DNA"/>
</dbReference>
<dbReference type="RefSeq" id="WP_077686745.1">
    <property type="nucleotide sequence ID" value="NZ_CP019606.1"/>
</dbReference>
<dbReference type="SUPFAM" id="SSF51004">
    <property type="entry name" value="C-terminal (heme d1) domain of cytochrome cd1-nitrite reductase"/>
    <property type="match status" value="1"/>
</dbReference>
<evidence type="ECO:0000313" key="3">
    <source>
        <dbReference type="Proteomes" id="UP000188145"/>
    </source>
</evidence>
<dbReference type="InterPro" id="IPR050282">
    <property type="entry name" value="Cycloisomerase_2"/>
</dbReference>
<evidence type="ECO:0008006" key="4">
    <source>
        <dbReference type="Google" id="ProtNLM"/>
    </source>
</evidence>
<dbReference type="Gene3D" id="2.130.10.10">
    <property type="entry name" value="YVTN repeat-like/Quinoprotein amine dehydrogenase"/>
    <property type="match status" value="1"/>
</dbReference>
<keyword evidence="3" id="KW-1185">Reference proteome</keyword>
<dbReference type="KEGG" id="tes:BW730_13755"/>
<dbReference type="InterPro" id="IPR015943">
    <property type="entry name" value="WD40/YVTN_repeat-like_dom_sf"/>
</dbReference>
<reference evidence="3" key="1">
    <citation type="submission" date="2017-02" db="EMBL/GenBank/DDBJ databases">
        <title>Tessaracoccus aquaemaris sp. nov., isolated from the intestine of a Korean rockfish, Sebastes schlegelii, in a marine aquaculture pond.</title>
        <authorList>
            <person name="Tak E.J."/>
            <person name="Bae J.-W."/>
        </authorList>
    </citation>
    <scope>NUCLEOTIDE SEQUENCE [LARGE SCALE GENOMIC DNA]</scope>
    <source>
        <strain evidence="3">NSG39</strain>
    </source>
</reference>
<dbReference type="STRING" id="1332264.BW730_13755"/>
<organism evidence="2 3">
    <name type="scientific">Tessaracoccus aquimaris</name>
    <dbReference type="NCBI Taxonomy" id="1332264"/>
    <lineage>
        <taxon>Bacteria</taxon>
        <taxon>Bacillati</taxon>
        <taxon>Actinomycetota</taxon>
        <taxon>Actinomycetes</taxon>
        <taxon>Propionibacteriales</taxon>
        <taxon>Propionibacteriaceae</taxon>
        <taxon>Tessaracoccus</taxon>
    </lineage>
</organism>
<dbReference type="GO" id="GO:0017057">
    <property type="term" value="F:6-phosphogluconolactonase activity"/>
    <property type="evidence" value="ECO:0007669"/>
    <property type="project" value="TreeGrafter"/>
</dbReference>
<dbReference type="AlphaFoldDB" id="A0A1Q2CQM5"/>
<gene>
    <name evidence="2" type="ORF">BW730_13755</name>
</gene>
<proteinExistence type="inferred from homology"/>
<name>A0A1Q2CQM5_9ACTN</name>
<evidence type="ECO:0000313" key="2">
    <source>
        <dbReference type="EMBL" id="AQP48411.1"/>
    </source>
</evidence>
<evidence type="ECO:0000256" key="1">
    <source>
        <dbReference type="ARBA" id="ARBA00005564"/>
    </source>
</evidence>
<dbReference type="Proteomes" id="UP000188145">
    <property type="component" value="Chromosome"/>
</dbReference>
<dbReference type="PANTHER" id="PTHR30344">
    <property type="entry name" value="6-PHOSPHOGLUCONOLACTONASE-RELATED"/>
    <property type="match status" value="1"/>
</dbReference>
<protein>
    <recommendedName>
        <fullName evidence="4">6-phosphogluconolactonase</fullName>
    </recommendedName>
</protein>
<comment type="similarity">
    <text evidence="1">Belongs to the cycloisomerase 2 family.</text>
</comment>
<dbReference type="OrthoDB" id="3725564at2"/>
<dbReference type="PANTHER" id="PTHR30344:SF1">
    <property type="entry name" value="6-PHOSPHOGLUCONOLACTONASE"/>
    <property type="match status" value="1"/>
</dbReference>
<sequence>MSDEALILVGNDKGGTISALRLDGDRLVEEAVTEVGLGCSTFAVDPARDLVYCAVKDPEPAILTLRLDRSTGGLTEIARRPVDDPLAYLAITPNALLAASYHGGWGTSYQVVDGVVGPEMGRMSHRNMHAAVPDPKGRNAYFVSLGDDLIAQYSIATDGELVELSAPFVRVTPGDGPRHLVVSADDRNAYLITEFTGQAVRFDRSEGGRLDKAEDVQAFDAASGLGISAYGRDPRADHLIWGADVALADGWLLCTERTESTVAAVRLDGDGRLTDTVVLTHVEKQPRGLAVAPDGRHVVVAGEASDHAALYRLERDGRLVALDRIHTGSGPNWVRFVA</sequence>
<dbReference type="InterPro" id="IPR019405">
    <property type="entry name" value="Lactonase_7-beta_prop"/>
</dbReference>